<dbReference type="InterPro" id="IPR009057">
    <property type="entry name" value="Homeodomain-like_sf"/>
</dbReference>
<dbReference type="RefSeq" id="WP_378983645.1">
    <property type="nucleotide sequence ID" value="NZ_JBHRVD010000001.1"/>
</dbReference>
<keyword evidence="3" id="KW-1185">Reference proteome</keyword>
<feature type="domain" description="HTH rpiR-type" evidence="1">
    <location>
        <begin position="15"/>
        <end position="91"/>
    </location>
</feature>
<dbReference type="InterPro" id="IPR000281">
    <property type="entry name" value="HTH_RpiR"/>
</dbReference>
<reference evidence="3" key="1">
    <citation type="journal article" date="2019" name="Int. J. Syst. Evol. Microbiol.">
        <title>The Global Catalogue of Microorganisms (GCM) 10K type strain sequencing project: providing services to taxonomists for standard genome sequencing and annotation.</title>
        <authorList>
            <consortium name="The Broad Institute Genomics Platform"/>
            <consortium name="The Broad Institute Genome Sequencing Center for Infectious Disease"/>
            <person name="Wu L."/>
            <person name="Ma J."/>
        </authorList>
    </citation>
    <scope>NUCLEOTIDE SEQUENCE [LARGE SCALE GENOMIC DNA]</scope>
    <source>
        <strain evidence="3">ICMP 19515</strain>
    </source>
</reference>
<protein>
    <submittedName>
        <fullName evidence="2">RpiR family transcriptional regulator</fullName>
    </submittedName>
</protein>
<proteinExistence type="predicted"/>
<dbReference type="Proteomes" id="UP001595648">
    <property type="component" value="Unassembled WGS sequence"/>
</dbReference>
<evidence type="ECO:0000313" key="2">
    <source>
        <dbReference type="EMBL" id="MFC3325621.1"/>
    </source>
</evidence>
<dbReference type="Gene3D" id="1.10.10.10">
    <property type="entry name" value="Winged helix-like DNA-binding domain superfamily/Winged helix DNA-binding domain"/>
    <property type="match status" value="1"/>
</dbReference>
<evidence type="ECO:0000313" key="3">
    <source>
        <dbReference type="Proteomes" id="UP001595648"/>
    </source>
</evidence>
<organism evidence="2 3">
    <name type="scientific">Mesorhizobium cantuariense</name>
    <dbReference type="NCBI Taxonomy" id="1300275"/>
    <lineage>
        <taxon>Bacteria</taxon>
        <taxon>Pseudomonadati</taxon>
        <taxon>Pseudomonadota</taxon>
        <taxon>Alphaproteobacteria</taxon>
        <taxon>Hyphomicrobiales</taxon>
        <taxon>Phyllobacteriaceae</taxon>
        <taxon>Mesorhizobium</taxon>
    </lineage>
</organism>
<name>A0ABV7MUH0_9HYPH</name>
<dbReference type="PROSITE" id="PS51071">
    <property type="entry name" value="HTH_RPIR"/>
    <property type="match status" value="1"/>
</dbReference>
<dbReference type="InterPro" id="IPR036388">
    <property type="entry name" value="WH-like_DNA-bd_sf"/>
</dbReference>
<gene>
    <name evidence="2" type="ORF">ACFOJ9_28205</name>
</gene>
<sequence length="101" mass="11300">MAVSNDCTTRIVTFEDLQRRVAGRQLVFPPQVEKVAAAALARPELLAFESADKIAARAGVSKATVARFARLLGNRNLKEARRVFREELRRRHDINAGRPNC</sequence>
<comment type="caution">
    <text evidence="2">The sequence shown here is derived from an EMBL/GenBank/DDBJ whole genome shotgun (WGS) entry which is preliminary data.</text>
</comment>
<dbReference type="EMBL" id="JBHRVD010000001">
    <property type="protein sequence ID" value="MFC3325621.1"/>
    <property type="molecule type" value="Genomic_DNA"/>
</dbReference>
<dbReference type="SUPFAM" id="SSF46689">
    <property type="entry name" value="Homeodomain-like"/>
    <property type="match status" value="1"/>
</dbReference>
<accession>A0ABV7MUH0</accession>
<dbReference type="Pfam" id="PF01418">
    <property type="entry name" value="HTH_6"/>
    <property type="match status" value="1"/>
</dbReference>
<evidence type="ECO:0000259" key="1">
    <source>
        <dbReference type="PROSITE" id="PS51071"/>
    </source>
</evidence>